<dbReference type="EMBL" id="JAQQWL010000002">
    <property type="protein sequence ID" value="KAK8086439.1"/>
    <property type="molecule type" value="Genomic_DNA"/>
</dbReference>
<reference evidence="2 3" key="1">
    <citation type="submission" date="2023-01" db="EMBL/GenBank/DDBJ databases">
        <title>Analysis of 21 Apiospora genomes using comparative genomics revels a genus with tremendous synthesis potential of carbohydrate active enzymes and secondary metabolites.</title>
        <authorList>
            <person name="Sorensen T."/>
        </authorList>
    </citation>
    <scope>NUCLEOTIDE SEQUENCE [LARGE SCALE GENOMIC DNA]</scope>
    <source>
        <strain evidence="2 3">CBS 135458</strain>
    </source>
</reference>
<dbReference type="GeneID" id="92085885"/>
<accession>A0ABR1WTG3</accession>
<keyword evidence="3" id="KW-1185">Reference proteome</keyword>
<gene>
    <name evidence="2" type="ORF">PG994_001413</name>
</gene>
<proteinExistence type="predicted"/>
<name>A0ABR1WTG3_9PEZI</name>
<protein>
    <submittedName>
        <fullName evidence="2">Uncharacterized protein</fullName>
    </submittedName>
</protein>
<evidence type="ECO:0000313" key="3">
    <source>
        <dbReference type="Proteomes" id="UP001480595"/>
    </source>
</evidence>
<evidence type="ECO:0000313" key="2">
    <source>
        <dbReference type="EMBL" id="KAK8086439.1"/>
    </source>
</evidence>
<evidence type="ECO:0000256" key="1">
    <source>
        <dbReference type="SAM" id="MobiDB-lite"/>
    </source>
</evidence>
<comment type="caution">
    <text evidence="2">The sequence shown here is derived from an EMBL/GenBank/DDBJ whole genome shotgun (WGS) entry which is preliminary data.</text>
</comment>
<organism evidence="2 3">
    <name type="scientific">Apiospora phragmitis</name>
    <dbReference type="NCBI Taxonomy" id="2905665"/>
    <lineage>
        <taxon>Eukaryota</taxon>
        <taxon>Fungi</taxon>
        <taxon>Dikarya</taxon>
        <taxon>Ascomycota</taxon>
        <taxon>Pezizomycotina</taxon>
        <taxon>Sordariomycetes</taxon>
        <taxon>Xylariomycetidae</taxon>
        <taxon>Amphisphaeriales</taxon>
        <taxon>Apiosporaceae</taxon>
        <taxon>Apiospora</taxon>
    </lineage>
</organism>
<dbReference type="Proteomes" id="UP001480595">
    <property type="component" value="Unassembled WGS sequence"/>
</dbReference>
<sequence>MHLRRKSPSIPSKQGPGERDSLRRKARHETIYMAVVEEIKLLRLDAQLPRYRVIVAAGHSHLGYDADEEENKDDSGRPRPRGTAVAV</sequence>
<feature type="region of interest" description="Disordered" evidence="1">
    <location>
        <begin position="62"/>
        <end position="87"/>
    </location>
</feature>
<dbReference type="RefSeq" id="XP_066720963.1">
    <property type="nucleotide sequence ID" value="XM_066852822.1"/>
</dbReference>
<feature type="region of interest" description="Disordered" evidence="1">
    <location>
        <begin position="1"/>
        <end position="25"/>
    </location>
</feature>